<reference evidence="1 2" key="1">
    <citation type="submission" date="2015-11" db="EMBL/GenBank/DDBJ databases">
        <title>Expanding the genomic diversity of Burkholderia species for the development of highly accurate diagnostics.</title>
        <authorList>
            <person name="Sahl J."/>
            <person name="Keim P."/>
            <person name="Wagner D."/>
        </authorList>
    </citation>
    <scope>NUCLEOTIDE SEQUENCE [LARGE SCALE GENOMIC DNA]</scope>
    <source>
        <strain evidence="1 2">MSMB2167WGS</strain>
    </source>
</reference>
<evidence type="ECO:0000313" key="2">
    <source>
        <dbReference type="Proteomes" id="UP000062998"/>
    </source>
</evidence>
<dbReference type="Proteomes" id="UP000062998">
    <property type="component" value="Unassembled WGS sequence"/>
</dbReference>
<protein>
    <submittedName>
        <fullName evidence="1">Uncharacterized protein</fullName>
    </submittedName>
</protein>
<dbReference type="EMBL" id="LPIX01000035">
    <property type="protein sequence ID" value="KWE07062.1"/>
    <property type="molecule type" value="Genomic_DNA"/>
</dbReference>
<organism evidence="1 2">
    <name type="scientific">Burkholderia ubonensis</name>
    <dbReference type="NCBI Taxonomy" id="101571"/>
    <lineage>
        <taxon>Bacteria</taxon>
        <taxon>Pseudomonadati</taxon>
        <taxon>Pseudomonadota</taxon>
        <taxon>Betaproteobacteria</taxon>
        <taxon>Burkholderiales</taxon>
        <taxon>Burkholderiaceae</taxon>
        <taxon>Burkholderia</taxon>
        <taxon>Burkholderia cepacia complex</taxon>
    </lineage>
</organism>
<proteinExistence type="predicted"/>
<sequence>MMRTASDLFRWIPGNGCSTEALARLRSAFPRPPKPMGEAWFMGADRRMFAELQRDLQTLDVTELERPLEEIAAGTGSFGHNEEWAQWWHYLLAQLTPRGHERGAHALVELLVTGFISQYPDGISSEPYRGFRHDVLDTLGRCLMDTVCWPSGMLDIGMCLDKRYHLSTGMWRWFDAGGKLSCLMFFCLKYLDVAAIRPWLTSVLSIDDPHWRAQIMVWFVGADDMLSGRIRHPSELPESGYPQIDWNGSRYLSGSFGSSVATNAFIHAANRAEAVDTVRSFMTEATFLAWLQSICAHDELEAELADLPFQFHALYGAGRDGAASG</sequence>
<comment type="caution">
    <text evidence="1">The sequence shown here is derived from an EMBL/GenBank/DDBJ whole genome shotgun (WGS) entry which is preliminary data.</text>
</comment>
<evidence type="ECO:0000313" key="1">
    <source>
        <dbReference type="EMBL" id="KWE07062.1"/>
    </source>
</evidence>
<name>A0A119MQQ7_9BURK</name>
<dbReference type="RefSeq" id="WP_060323828.1">
    <property type="nucleotide sequence ID" value="NZ_LPIU01000092.1"/>
</dbReference>
<gene>
    <name evidence="1" type="ORF">WL73_09770</name>
</gene>
<accession>A0A119MQQ7</accession>
<dbReference type="OrthoDB" id="9031517at2"/>
<dbReference type="AlphaFoldDB" id="A0A119MQQ7"/>